<dbReference type="AlphaFoldDB" id="A0A5K3FWX0"/>
<protein>
    <submittedName>
        <fullName evidence="1">Uncharacterized protein</fullName>
    </submittedName>
</protein>
<proteinExistence type="predicted"/>
<evidence type="ECO:0000313" key="1">
    <source>
        <dbReference type="WBParaSite" id="MCU_012428-RA"/>
    </source>
</evidence>
<reference evidence="1" key="1">
    <citation type="submission" date="2019-11" db="UniProtKB">
        <authorList>
            <consortium name="WormBaseParasite"/>
        </authorList>
    </citation>
    <scope>IDENTIFICATION</scope>
</reference>
<dbReference type="WBParaSite" id="MCU_012428-RA">
    <property type="protein sequence ID" value="MCU_012428-RA"/>
    <property type="gene ID" value="MCU_012428"/>
</dbReference>
<organism evidence="1">
    <name type="scientific">Mesocestoides corti</name>
    <name type="common">Flatworm</name>
    <dbReference type="NCBI Taxonomy" id="53468"/>
    <lineage>
        <taxon>Eukaryota</taxon>
        <taxon>Metazoa</taxon>
        <taxon>Spiralia</taxon>
        <taxon>Lophotrochozoa</taxon>
        <taxon>Platyhelminthes</taxon>
        <taxon>Cestoda</taxon>
        <taxon>Eucestoda</taxon>
        <taxon>Cyclophyllidea</taxon>
        <taxon>Mesocestoididae</taxon>
        <taxon>Mesocestoides</taxon>
    </lineage>
</organism>
<sequence length="106" mass="11966">MWGAGMCRTGYFTNTGYQQHCGEPSQKLRTASLQRGRQCDAGVVLRQIRAQTCWTTWPQPILCPSSFQWRARKISSQPEKDTTEEQYIMNGVANSDGRRLTCGSGF</sequence>
<name>A0A5K3FWX0_MESCO</name>
<accession>A0A5K3FWX0</accession>